<feature type="domain" description="Carbohydrate-binding/sugar hydrolysis" evidence="2">
    <location>
        <begin position="197"/>
        <end position="358"/>
    </location>
</feature>
<dbReference type="InterPro" id="IPR006633">
    <property type="entry name" value="Carb-bd_sugar_hydrolysis-dom"/>
</dbReference>
<reference evidence="3 4" key="1">
    <citation type="journal article" date="2011" name="J. Bacteriol.">
        <title>Complete genome sequence of Polymorphum gilvum SL003B-26A1T, a crude oil-degrading bacterium from oil-polluted saline soil.</title>
        <authorList>
            <person name="Li S.G."/>
            <person name="Tang Y.Q."/>
            <person name="Nie Y."/>
            <person name="Cai M."/>
            <person name="Wu X.L."/>
        </authorList>
    </citation>
    <scope>NUCLEOTIDE SEQUENCE [LARGE SCALE GENOMIC DNA]</scope>
    <source>
        <strain evidence="4">LMG 25793 / CGMCC 1.9160 / SL003B-26A1</strain>
    </source>
</reference>
<sequence>MRRTRIPAVLSLTLALMAALPAGAAEREVVPAPGALATAIAEARAGDVLRLAPGTHDGPVLIDKPLTLDGNGKAIVKGPGTGSVITVDAPETIVAGLTATGSGLSHETIDAGIKLTRNARGARIVGNRILDNLVGVDVRGASDAVVTDNLIEGRRDLRLNERGNGIYAWNASGLIAERNTIRYGRDGVFVNASHNNAFRHNLFEEVRFAVHYMYGNQGQITGNVSIGNDVGYALMFSNRLTVTDNASLGDRNHGLMLNYANSATISGNLVRGGGEKCLFMYNANKNAVEGNRFEGCPIGIHFTAGSEQNAFSGNAFVGNKTQVKYVGSRNLEWSKDGRGNFWSDHAAFDTDGNGIADAVYRPNDMIDQILWTQPAAKLLIGSPAVQLLRWTQTQFPALLPGGIVDSAPLMHAPAPTPSSAGAKE</sequence>
<dbReference type="HOGENOM" id="CLU_041882_0_1_5"/>
<feature type="domain" description="Carbohydrate-binding/sugar hydrolysis" evidence="2">
    <location>
        <begin position="43"/>
        <end position="191"/>
    </location>
</feature>
<feature type="signal peptide" evidence="1">
    <location>
        <begin position="1"/>
        <end position="24"/>
    </location>
</feature>
<keyword evidence="4" id="KW-1185">Reference proteome</keyword>
<accession>F2J4Q4</accession>
<name>F2J4Q4_POLGS</name>
<dbReference type="Gene3D" id="2.160.20.10">
    <property type="entry name" value="Single-stranded right-handed beta-helix, Pectin lyase-like"/>
    <property type="match status" value="2"/>
</dbReference>
<organism evidence="3 4">
    <name type="scientific">Polymorphum gilvum (strain LMG 25793 / CGMCC 1.9160 / SL003B-26A1)</name>
    <dbReference type="NCBI Taxonomy" id="991905"/>
    <lineage>
        <taxon>Bacteria</taxon>
        <taxon>Pseudomonadati</taxon>
        <taxon>Pseudomonadota</taxon>
        <taxon>Alphaproteobacteria</taxon>
        <taxon>Rhodobacterales</taxon>
        <taxon>Paracoccaceae</taxon>
        <taxon>Polymorphum</taxon>
    </lineage>
</organism>
<dbReference type="AlphaFoldDB" id="F2J4Q4"/>
<proteinExistence type="predicted"/>
<dbReference type="SUPFAM" id="SSF51126">
    <property type="entry name" value="Pectin lyase-like"/>
    <property type="match status" value="1"/>
</dbReference>
<feature type="chain" id="PRO_5003278778" evidence="1">
    <location>
        <begin position="25"/>
        <end position="424"/>
    </location>
</feature>
<dbReference type="InterPro" id="IPR011050">
    <property type="entry name" value="Pectin_lyase_fold/virulence"/>
</dbReference>
<dbReference type="KEGG" id="pgv:SL003B_0563"/>
<dbReference type="RefSeq" id="WP_013651320.1">
    <property type="nucleotide sequence ID" value="NC_015259.1"/>
</dbReference>
<dbReference type="EMBL" id="CP002568">
    <property type="protein sequence ID" value="ADZ68996.1"/>
    <property type="molecule type" value="Genomic_DNA"/>
</dbReference>
<dbReference type="Proteomes" id="UP000008130">
    <property type="component" value="Chromosome"/>
</dbReference>
<dbReference type="STRING" id="991905.SL003B_0563"/>
<gene>
    <name evidence="3" type="primary">nosD</name>
    <name evidence="3" type="ordered locus">SL003B_0563</name>
</gene>
<dbReference type="PATRIC" id="fig|991905.3.peg.577"/>
<evidence type="ECO:0000256" key="1">
    <source>
        <dbReference type="SAM" id="SignalP"/>
    </source>
</evidence>
<dbReference type="InterPro" id="IPR012334">
    <property type="entry name" value="Pectin_lyas_fold"/>
</dbReference>
<keyword evidence="1" id="KW-0732">Signal</keyword>
<dbReference type="eggNOG" id="COG3420">
    <property type="taxonomic scope" value="Bacteria"/>
</dbReference>
<dbReference type="InterPro" id="IPR026464">
    <property type="entry name" value="NosD_copper_fam"/>
</dbReference>
<evidence type="ECO:0000313" key="3">
    <source>
        <dbReference type="EMBL" id="ADZ68996.1"/>
    </source>
</evidence>
<dbReference type="OrthoDB" id="9767990at2"/>
<dbReference type="NCBIfam" id="TIGR04247">
    <property type="entry name" value="NosD_copper_fam"/>
    <property type="match status" value="1"/>
</dbReference>
<dbReference type="InterPro" id="IPR007742">
    <property type="entry name" value="NosD_dom"/>
</dbReference>
<evidence type="ECO:0000313" key="4">
    <source>
        <dbReference type="Proteomes" id="UP000008130"/>
    </source>
</evidence>
<evidence type="ECO:0000259" key="2">
    <source>
        <dbReference type="SMART" id="SM00722"/>
    </source>
</evidence>
<dbReference type="SMART" id="SM00722">
    <property type="entry name" value="CASH"/>
    <property type="match status" value="2"/>
</dbReference>
<protein>
    <submittedName>
        <fullName evidence="3">NosD nitrous oxidase accessory protein</fullName>
    </submittedName>
</protein>
<dbReference type="SMART" id="SM00710">
    <property type="entry name" value="PbH1"/>
    <property type="match status" value="8"/>
</dbReference>
<dbReference type="InterPro" id="IPR006626">
    <property type="entry name" value="PbH1"/>
</dbReference>
<dbReference type="Pfam" id="PF05048">
    <property type="entry name" value="NosD"/>
    <property type="match status" value="1"/>
</dbReference>